<dbReference type="OrthoDB" id="3522610at2"/>
<organism evidence="1 2">
    <name type="scientific">Acrocarpospora pleiomorpha</name>
    <dbReference type="NCBI Taxonomy" id="90975"/>
    <lineage>
        <taxon>Bacteria</taxon>
        <taxon>Bacillati</taxon>
        <taxon>Actinomycetota</taxon>
        <taxon>Actinomycetes</taxon>
        <taxon>Streptosporangiales</taxon>
        <taxon>Streptosporangiaceae</taxon>
        <taxon>Acrocarpospora</taxon>
    </lineage>
</organism>
<keyword evidence="2" id="KW-1185">Reference proteome</keyword>
<reference evidence="1 2" key="1">
    <citation type="submission" date="2019-10" db="EMBL/GenBank/DDBJ databases">
        <title>Whole genome shotgun sequence of Acrocarpospora pleiomorpha NBRC 16267.</title>
        <authorList>
            <person name="Ichikawa N."/>
            <person name="Kimura A."/>
            <person name="Kitahashi Y."/>
            <person name="Komaki H."/>
            <person name="Oguchi A."/>
        </authorList>
    </citation>
    <scope>NUCLEOTIDE SEQUENCE [LARGE SCALE GENOMIC DNA]</scope>
    <source>
        <strain evidence="1 2">NBRC 16267</strain>
    </source>
</reference>
<protein>
    <submittedName>
        <fullName evidence="1">Uncharacterized protein</fullName>
    </submittedName>
</protein>
<accession>A0A5M3XCK3</accession>
<dbReference type="Proteomes" id="UP000377595">
    <property type="component" value="Unassembled WGS sequence"/>
</dbReference>
<gene>
    <name evidence="1" type="ORF">Aple_013970</name>
</gene>
<evidence type="ECO:0000313" key="1">
    <source>
        <dbReference type="EMBL" id="GES18502.1"/>
    </source>
</evidence>
<dbReference type="EMBL" id="BLAF01000007">
    <property type="protein sequence ID" value="GES18502.1"/>
    <property type="molecule type" value="Genomic_DNA"/>
</dbReference>
<proteinExistence type="predicted"/>
<dbReference type="AlphaFoldDB" id="A0A5M3XCK3"/>
<name>A0A5M3XCK3_9ACTN</name>
<evidence type="ECO:0000313" key="2">
    <source>
        <dbReference type="Proteomes" id="UP000377595"/>
    </source>
</evidence>
<comment type="caution">
    <text evidence="1">The sequence shown here is derived from an EMBL/GenBank/DDBJ whole genome shotgun (WGS) entry which is preliminary data.</text>
</comment>
<dbReference type="RefSeq" id="WP_155343624.1">
    <property type="nucleotide sequence ID" value="NZ_BAAAHM010000010.1"/>
</dbReference>
<sequence length="259" mass="27451">MIDRHERLGRLVTNATAQLSAKSPWLVASAVPVCPASLEFSVSSGDELQRWVRQQVAVWPAPISIGSDQPETSADRLTFAQRRSPGQSATGYYCELNAAGSALGALQVGALRDSPADGRPVWAIGEGAIAWITIAMLRLTAAYADHATVLGDAVVELTITSPTAAPIEVWNHNNQAYGPAGTQRIAGVEPRQHAVDLATCLSPDLASAARPLVLDLLGQFGLSESRHIDPAGVIQRRNFTGYDEAILAWTDAIGVPSQP</sequence>